<keyword evidence="2" id="KW-0812">Transmembrane</keyword>
<feature type="region of interest" description="Disordered" evidence="1">
    <location>
        <begin position="49"/>
        <end position="98"/>
    </location>
</feature>
<dbReference type="Proteomes" id="UP000092716">
    <property type="component" value="Chromosome 8"/>
</dbReference>
<evidence type="ECO:0000313" key="4">
    <source>
        <dbReference type="Proteomes" id="UP000092716"/>
    </source>
</evidence>
<reference evidence="4" key="1">
    <citation type="submission" date="2016-06" db="EMBL/GenBank/DDBJ databases">
        <title>First high quality genome sequence of Plasmodium coatneyi using continuous long reads from single molecule, real-time sequencing.</title>
        <authorList>
            <person name="Chien J.-T."/>
            <person name="Pakala S.B."/>
            <person name="Geraldo J.A."/>
            <person name="Lapp S.A."/>
            <person name="Barnwell J.W."/>
            <person name="Kissinger J.C."/>
            <person name="Galinski M.R."/>
            <person name="Humphrey J.C."/>
        </authorList>
    </citation>
    <scope>NUCLEOTIDE SEQUENCE [LARGE SCALE GENOMIC DNA]</scope>
    <source>
        <strain evidence="4">Hackeri</strain>
    </source>
</reference>
<keyword evidence="2" id="KW-0472">Membrane</keyword>
<dbReference type="AlphaFoldDB" id="A0A1B1DYW1"/>
<accession>A0A1B1DYW1</accession>
<dbReference type="EMBL" id="CP016246">
    <property type="protein sequence ID" value="ANQ07992.1"/>
    <property type="molecule type" value="Genomic_DNA"/>
</dbReference>
<keyword evidence="4" id="KW-1185">Reference proteome</keyword>
<keyword evidence="2" id="KW-1133">Transmembrane helix</keyword>
<organism evidence="3 4">
    <name type="scientific">Plasmodium coatneyi</name>
    <dbReference type="NCBI Taxonomy" id="208452"/>
    <lineage>
        <taxon>Eukaryota</taxon>
        <taxon>Sar</taxon>
        <taxon>Alveolata</taxon>
        <taxon>Apicomplexa</taxon>
        <taxon>Aconoidasida</taxon>
        <taxon>Haemosporida</taxon>
        <taxon>Plasmodiidae</taxon>
        <taxon>Plasmodium</taxon>
    </lineage>
</organism>
<feature type="transmembrane region" description="Helical" evidence="2">
    <location>
        <begin position="178"/>
        <end position="197"/>
    </location>
</feature>
<protein>
    <submittedName>
        <fullName evidence="3">Uncharacterized protein</fullName>
    </submittedName>
</protein>
<proteinExistence type="predicted"/>
<feature type="compositionally biased region" description="Basic and acidic residues" evidence="1">
    <location>
        <begin position="61"/>
        <end position="78"/>
    </location>
</feature>
<dbReference type="GeneID" id="30908909"/>
<evidence type="ECO:0000256" key="1">
    <source>
        <dbReference type="SAM" id="MobiDB-lite"/>
    </source>
</evidence>
<name>A0A1B1DYW1_9APIC</name>
<dbReference type="VEuPathDB" id="PlasmoDB:PCOAH_00021830"/>
<dbReference type="RefSeq" id="XP_019914687.1">
    <property type="nucleotide sequence ID" value="XM_020058990.1"/>
</dbReference>
<evidence type="ECO:0000256" key="2">
    <source>
        <dbReference type="SAM" id="Phobius"/>
    </source>
</evidence>
<dbReference type="KEGG" id="pcot:PCOAH_00021830"/>
<gene>
    <name evidence="3" type="ORF">PCOAH_00021830</name>
</gene>
<sequence length="227" mass="25425">MAIEKITPMRDSKKKKKKIRKNAYLFFLFLFLSGLVCLGPPTFFTSAKGINTDDTNGVNPPKDDKNLGQDNQKNKKGEDESDQFKSNNHTNKSENTGRDFLDLFNKNKNDGNDYTLNFIDGASLLNPTDIIKNGTFIFDAVNYLFKKLKEGPANAGSPDAHALRPGKDAVSANEIKRIILIKLLKCVAVLILLYVVIRLTFTFIKKLINLIIRFIFKIIKLCCCGGG</sequence>
<dbReference type="OrthoDB" id="372681at2759"/>
<feature type="compositionally biased region" description="Polar residues" evidence="1">
    <location>
        <begin position="49"/>
        <end position="58"/>
    </location>
</feature>
<evidence type="ECO:0000313" key="3">
    <source>
        <dbReference type="EMBL" id="ANQ07992.1"/>
    </source>
</evidence>